<dbReference type="Proteomes" id="UP001501265">
    <property type="component" value="Unassembled WGS sequence"/>
</dbReference>
<dbReference type="EMBL" id="BAABIG010000007">
    <property type="protein sequence ID" value="GAA4785266.1"/>
    <property type="molecule type" value="Genomic_DNA"/>
</dbReference>
<proteinExistence type="predicted"/>
<feature type="region of interest" description="Disordered" evidence="1">
    <location>
        <begin position="67"/>
        <end position="99"/>
    </location>
</feature>
<evidence type="ECO:0000313" key="3">
    <source>
        <dbReference type="Proteomes" id="UP001501265"/>
    </source>
</evidence>
<accession>A0ABP9AT25</accession>
<sequence>MNSFTVPLNTAPHDRFPSFAGLSGARRSTSGLGPASVADVFSRSSGGCGLSSSAPDVLAIRTGVTTSGAHKRVHARMEEGADPGLTGPLFTGARSPGRR</sequence>
<evidence type="ECO:0000256" key="1">
    <source>
        <dbReference type="SAM" id="MobiDB-lite"/>
    </source>
</evidence>
<protein>
    <submittedName>
        <fullName evidence="2">Uncharacterized protein</fullName>
    </submittedName>
</protein>
<keyword evidence="3" id="KW-1185">Reference proteome</keyword>
<evidence type="ECO:0000313" key="2">
    <source>
        <dbReference type="EMBL" id="GAA4785266.1"/>
    </source>
</evidence>
<reference evidence="3" key="1">
    <citation type="journal article" date="2019" name="Int. J. Syst. Evol. Microbiol.">
        <title>The Global Catalogue of Microorganisms (GCM) 10K type strain sequencing project: providing services to taxonomists for standard genome sequencing and annotation.</title>
        <authorList>
            <consortium name="The Broad Institute Genomics Platform"/>
            <consortium name="The Broad Institute Genome Sequencing Center for Infectious Disease"/>
            <person name="Wu L."/>
            <person name="Ma J."/>
        </authorList>
    </citation>
    <scope>NUCLEOTIDE SEQUENCE [LARGE SCALE GENOMIC DNA]</scope>
    <source>
        <strain evidence="3">JCM 18081</strain>
    </source>
</reference>
<gene>
    <name evidence="2" type="ORF">GCM10023220_06020</name>
</gene>
<comment type="caution">
    <text evidence="2">The sequence shown here is derived from an EMBL/GenBank/DDBJ whole genome shotgun (WGS) entry which is preliminary data.</text>
</comment>
<organism evidence="2 3">
    <name type="scientific">Streptomyces ziwulingensis</name>
    <dbReference type="NCBI Taxonomy" id="1045501"/>
    <lineage>
        <taxon>Bacteria</taxon>
        <taxon>Bacillati</taxon>
        <taxon>Actinomycetota</taxon>
        <taxon>Actinomycetes</taxon>
        <taxon>Kitasatosporales</taxon>
        <taxon>Streptomycetaceae</taxon>
        <taxon>Streptomyces</taxon>
    </lineage>
</organism>
<name>A0ABP9AT25_9ACTN</name>